<comment type="caution">
    <text evidence="2">The sequence shown here is derived from an EMBL/GenBank/DDBJ whole genome shotgun (WGS) entry which is preliminary data.</text>
</comment>
<reference evidence="2" key="2">
    <citation type="submission" date="2021-04" db="EMBL/GenBank/DDBJ databases">
        <authorList>
            <person name="Gilroy R."/>
        </authorList>
    </citation>
    <scope>NUCLEOTIDE SEQUENCE</scope>
    <source>
        <strain evidence="2">Gambia15-2214</strain>
    </source>
</reference>
<dbReference type="InterPro" id="IPR041183">
    <property type="entry name" value="Cyclophilin-like"/>
</dbReference>
<protein>
    <recommendedName>
        <fullName evidence="1">Cyclophilin-like domain-containing protein</fullName>
    </recommendedName>
</protein>
<feature type="domain" description="Cyclophilin-like" evidence="1">
    <location>
        <begin position="8"/>
        <end position="118"/>
    </location>
</feature>
<dbReference type="Gene3D" id="2.40.100.20">
    <property type="match status" value="1"/>
</dbReference>
<reference evidence="2" key="1">
    <citation type="journal article" date="2021" name="PeerJ">
        <title>Extensive microbial diversity within the chicken gut microbiome revealed by metagenomics and culture.</title>
        <authorList>
            <person name="Gilroy R."/>
            <person name="Ravi A."/>
            <person name="Getino M."/>
            <person name="Pursley I."/>
            <person name="Horton D.L."/>
            <person name="Alikhan N.F."/>
            <person name="Baker D."/>
            <person name="Gharbi K."/>
            <person name="Hall N."/>
            <person name="Watson M."/>
            <person name="Adriaenssens E.M."/>
            <person name="Foster-Nyarko E."/>
            <person name="Jarju S."/>
            <person name="Secka A."/>
            <person name="Antonio M."/>
            <person name="Oren A."/>
            <person name="Chaudhuri R.R."/>
            <person name="La Ragione R."/>
            <person name="Hildebrand F."/>
            <person name="Pallen M.J."/>
        </authorList>
    </citation>
    <scope>NUCLEOTIDE SEQUENCE</scope>
    <source>
        <strain evidence="2">Gambia15-2214</strain>
    </source>
</reference>
<dbReference type="EMBL" id="JAHLFV010000035">
    <property type="protein sequence ID" value="MBU3849236.1"/>
    <property type="molecule type" value="Genomic_DNA"/>
</dbReference>
<organism evidence="2 3">
    <name type="scientific">Candidatus Treponema excrementipullorum</name>
    <dbReference type="NCBI Taxonomy" id="2838768"/>
    <lineage>
        <taxon>Bacteria</taxon>
        <taxon>Pseudomonadati</taxon>
        <taxon>Spirochaetota</taxon>
        <taxon>Spirochaetia</taxon>
        <taxon>Spirochaetales</taxon>
        <taxon>Treponemataceae</taxon>
        <taxon>Treponema</taxon>
    </lineage>
</organism>
<dbReference type="AlphaFoldDB" id="A0A9E2L208"/>
<evidence type="ECO:0000259" key="1">
    <source>
        <dbReference type="Pfam" id="PF18050"/>
    </source>
</evidence>
<proteinExistence type="predicted"/>
<accession>A0A9E2L208</accession>
<evidence type="ECO:0000313" key="2">
    <source>
        <dbReference type="EMBL" id="MBU3849236.1"/>
    </source>
</evidence>
<evidence type="ECO:0000313" key="3">
    <source>
        <dbReference type="Proteomes" id="UP000823914"/>
    </source>
</evidence>
<gene>
    <name evidence="2" type="ORF">IAA16_01570</name>
</gene>
<sequence length="123" mass="13559">MNQEYFYVTAGDKTFQAEFADNSSAEAFKALLEKGNITVTMEDYGNFEKVGNLGISLPRNDTRITTGPGDIILYQGNSITIYYDTNTWNFTQLGKIPGATREHLLSVLGKGTVTVTFSLSTLE</sequence>
<dbReference type="Pfam" id="PF18050">
    <property type="entry name" value="Cyclophil_like2"/>
    <property type="match status" value="1"/>
</dbReference>
<dbReference type="Proteomes" id="UP000823914">
    <property type="component" value="Unassembled WGS sequence"/>
</dbReference>
<name>A0A9E2L208_9SPIR</name>